<dbReference type="InterPro" id="IPR009072">
    <property type="entry name" value="Histone-fold"/>
</dbReference>
<evidence type="ECO:0000313" key="20">
    <source>
        <dbReference type="Proteomes" id="UP000319663"/>
    </source>
</evidence>
<sequence length="191" mass="21603">MGRPRKAGPKADPAREQRQPSTDEDSRDSDASSPSADKPVATLSSKGQPKPDRIEKKRKQKQKRPSETAEEVRDVQPGDPIPKGRRRRYKPGTAALKEIRRYQRSFDLLIRKLPFARLVREVALDMLPAEVGAELRWQSHAIQALQEAAEAFLVHLFEDTNLCAIHAKRVTIMQKDIQLARRIRGIWGGLG</sequence>
<keyword evidence="11" id="KW-0137">Centromere</keyword>
<gene>
    <name evidence="19" type="primary">CSE4</name>
    <name evidence="19" type="ORF">MPDQ_006249</name>
</gene>
<dbReference type="SUPFAM" id="SSF47113">
    <property type="entry name" value="Histone-fold"/>
    <property type="match status" value="1"/>
</dbReference>
<evidence type="ECO:0000256" key="17">
    <source>
        <dbReference type="SAM" id="MobiDB-lite"/>
    </source>
</evidence>
<evidence type="ECO:0000256" key="9">
    <source>
        <dbReference type="ARBA" id="ARBA00023242"/>
    </source>
</evidence>
<evidence type="ECO:0000256" key="4">
    <source>
        <dbReference type="ARBA" id="ARBA00010343"/>
    </source>
</evidence>
<accession>A0A507QZ12</accession>
<dbReference type="PROSITE" id="PS00959">
    <property type="entry name" value="HISTONE_H3_2"/>
    <property type="match status" value="1"/>
</dbReference>
<evidence type="ECO:0000256" key="12">
    <source>
        <dbReference type="ARBA" id="ARBA00043846"/>
    </source>
</evidence>
<protein>
    <recommendedName>
        <fullName evidence="6">Histone H3</fullName>
    </recommendedName>
    <alternativeName>
        <fullName evidence="16">CENP-A homolog</fullName>
    </alternativeName>
    <alternativeName>
        <fullName evidence="15">CENPA homolog</fullName>
    </alternativeName>
    <alternativeName>
        <fullName evidence="14">Histone H3-like centromeric protein CSE4</fullName>
    </alternativeName>
</protein>
<feature type="region of interest" description="Disordered" evidence="17">
    <location>
        <begin position="1"/>
        <end position="91"/>
    </location>
</feature>
<keyword evidence="20" id="KW-1185">Reference proteome</keyword>
<reference evidence="19 20" key="1">
    <citation type="submission" date="2019-06" db="EMBL/GenBank/DDBJ databases">
        <title>Wine fermentation using esterase from Monascus purpureus.</title>
        <authorList>
            <person name="Geng C."/>
            <person name="Zhang Y."/>
        </authorList>
    </citation>
    <scope>NUCLEOTIDE SEQUENCE [LARGE SCALE GENOMIC DNA]</scope>
    <source>
        <strain evidence="19">HQ1</strain>
    </source>
</reference>
<comment type="function">
    <text evidence="12">Histone H3-like nucleosomal protein that is specifically found in centromeric nucleosomes. Replaces conventional H3 in the nucleosome core of centromeric chromatin that serves as an assembly site for the inner kinetochore. Required for recruitment and assembly of kinetochore proteins, mitotic progression and chromosome segregation. May serve as an epigenetic mark that propagates centromere identity through replication and cell division.</text>
</comment>
<evidence type="ECO:0000256" key="7">
    <source>
        <dbReference type="ARBA" id="ARBA00022454"/>
    </source>
</evidence>
<evidence type="ECO:0000256" key="3">
    <source>
        <dbReference type="ARBA" id="ARBA00004584"/>
    </source>
</evidence>
<dbReference type="Gene3D" id="1.10.20.10">
    <property type="entry name" value="Histone, subunit A"/>
    <property type="match status" value="1"/>
</dbReference>
<dbReference type="GO" id="GO:0046982">
    <property type="term" value="F:protein heterodimerization activity"/>
    <property type="evidence" value="ECO:0007669"/>
    <property type="project" value="InterPro"/>
</dbReference>
<dbReference type="FunFam" id="1.10.20.10:FF:000087">
    <property type="entry name" value="Probable histone 3"/>
    <property type="match status" value="1"/>
</dbReference>
<comment type="subunit">
    <text evidence="5">The nucleosome is a histone octamer containing two molecules each of H2A, H2B, H3 and H4 assembled in one H3-H4 heterotetramer and two H2A-H2B heterodimers. The octamer wraps approximately 147 bp of DNA.</text>
</comment>
<dbReference type="GO" id="GO:0003677">
    <property type="term" value="F:DNA binding"/>
    <property type="evidence" value="ECO:0007669"/>
    <property type="project" value="UniProtKB-KW"/>
</dbReference>
<comment type="subcellular location">
    <subcellularLocation>
        <location evidence="3">Chromosome</location>
        <location evidence="3">Centromere</location>
    </subcellularLocation>
    <subcellularLocation>
        <location evidence="2">Nucleus</location>
    </subcellularLocation>
</comment>
<evidence type="ECO:0000256" key="2">
    <source>
        <dbReference type="ARBA" id="ARBA00004123"/>
    </source>
</evidence>
<comment type="caution">
    <text evidence="19">The sequence shown here is derived from an EMBL/GenBank/DDBJ whole genome shotgun (WGS) entry which is preliminary data.</text>
</comment>
<comment type="function">
    <text evidence="1">Core component of nucleosome. Nucleosomes wrap and compact DNA into chromatin, limiting DNA accessibility to the cellular machineries which require DNA as a template. Histones thereby play a central role in transcription regulation, DNA repair, DNA replication and chromosomal stability. DNA accessibility is regulated via a complex set of post-translational modifications of histones, also called histone code, and nucleosome remodeling.</text>
</comment>
<dbReference type="InterPro" id="IPR007125">
    <property type="entry name" value="H2A/H2B/H3"/>
</dbReference>
<evidence type="ECO:0000259" key="18">
    <source>
        <dbReference type="Pfam" id="PF00125"/>
    </source>
</evidence>
<evidence type="ECO:0000313" key="19">
    <source>
        <dbReference type="EMBL" id="TQB73081.1"/>
    </source>
</evidence>
<dbReference type="CDD" id="cd22911">
    <property type="entry name" value="HFD_H3"/>
    <property type="match status" value="1"/>
</dbReference>
<organism evidence="19 20">
    <name type="scientific">Monascus purpureus</name>
    <name type="common">Red mold</name>
    <name type="synonym">Monascus anka</name>
    <dbReference type="NCBI Taxonomy" id="5098"/>
    <lineage>
        <taxon>Eukaryota</taxon>
        <taxon>Fungi</taxon>
        <taxon>Dikarya</taxon>
        <taxon>Ascomycota</taxon>
        <taxon>Pezizomycotina</taxon>
        <taxon>Eurotiomycetes</taxon>
        <taxon>Eurotiomycetidae</taxon>
        <taxon>Eurotiales</taxon>
        <taxon>Aspergillaceae</taxon>
        <taxon>Monascus</taxon>
    </lineage>
</organism>
<name>A0A507QZ12_MONPU</name>
<dbReference type="Proteomes" id="UP000319663">
    <property type="component" value="Unassembled WGS sequence"/>
</dbReference>
<dbReference type="GO" id="GO:0030527">
    <property type="term" value="F:structural constituent of chromatin"/>
    <property type="evidence" value="ECO:0007669"/>
    <property type="project" value="InterPro"/>
</dbReference>
<evidence type="ECO:0000256" key="8">
    <source>
        <dbReference type="ARBA" id="ARBA00023125"/>
    </source>
</evidence>
<feature type="compositionally biased region" description="Basic and acidic residues" evidence="17">
    <location>
        <begin position="64"/>
        <end position="76"/>
    </location>
</feature>
<dbReference type="GO" id="GO:0000775">
    <property type="term" value="C:chromosome, centromeric region"/>
    <property type="evidence" value="ECO:0007669"/>
    <property type="project" value="UniProtKB-SubCell"/>
</dbReference>
<dbReference type="PANTHER" id="PTHR45810:SF1">
    <property type="entry name" value="HISTONE H3-LIKE CENTROMERIC PROTEIN A"/>
    <property type="match status" value="1"/>
</dbReference>
<dbReference type="GO" id="GO:0000786">
    <property type="term" value="C:nucleosome"/>
    <property type="evidence" value="ECO:0007669"/>
    <property type="project" value="UniProtKB-KW"/>
</dbReference>
<evidence type="ECO:0000256" key="14">
    <source>
        <dbReference type="ARBA" id="ARBA00044180"/>
    </source>
</evidence>
<evidence type="ECO:0000256" key="1">
    <source>
        <dbReference type="ARBA" id="ARBA00002001"/>
    </source>
</evidence>
<dbReference type="PANTHER" id="PTHR45810">
    <property type="entry name" value="HISTONE H3.2"/>
    <property type="match status" value="1"/>
</dbReference>
<keyword evidence="8 19" id="KW-0238">DNA-binding</keyword>
<evidence type="ECO:0000256" key="6">
    <source>
        <dbReference type="ARBA" id="ARBA00020835"/>
    </source>
</evidence>
<dbReference type="AlphaFoldDB" id="A0A507QZ12"/>
<keyword evidence="7" id="KW-0158">Chromosome</keyword>
<keyword evidence="10" id="KW-0544">Nucleosome core</keyword>
<dbReference type="SMART" id="SM00428">
    <property type="entry name" value="H3"/>
    <property type="match status" value="1"/>
</dbReference>
<evidence type="ECO:0000256" key="11">
    <source>
        <dbReference type="ARBA" id="ARBA00023328"/>
    </source>
</evidence>
<feature type="domain" description="Core Histone H2A/H2B/H3" evidence="18">
    <location>
        <begin position="91"/>
        <end position="183"/>
    </location>
</feature>
<evidence type="ECO:0000256" key="5">
    <source>
        <dbReference type="ARBA" id="ARBA00011538"/>
    </source>
</evidence>
<dbReference type="PRINTS" id="PR00622">
    <property type="entry name" value="HISTONEH3"/>
</dbReference>
<comment type="similarity">
    <text evidence="4">Belongs to the histone H3 family.</text>
</comment>
<proteinExistence type="inferred from homology"/>
<comment type="subunit">
    <text evidence="13">Component of centromeric nucleosomes, where DNA is wrapped around a histone octamer core. The octamer contains two molecules each of H2A, H2B, CSE4/CENPA and H4 assembled in one CSE4-H4 heterotetramer and two H2A-H2B heterodimers. Interacts with the inner kinetochore.</text>
</comment>
<dbReference type="EMBL" id="VIFY01000051">
    <property type="protein sequence ID" value="TQB73081.1"/>
    <property type="molecule type" value="Genomic_DNA"/>
</dbReference>
<evidence type="ECO:0000256" key="10">
    <source>
        <dbReference type="ARBA" id="ARBA00023269"/>
    </source>
</evidence>
<keyword evidence="9" id="KW-0539">Nucleus</keyword>
<evidence type="ECO:0000256" key="13">
    <source>
        <dbReference type="ARBA" id="ARBA00044024"/>
    </source>
</evidence>
<dbReference type="Pfam" id="PF00125">
    <property type="entry name" value="Histone"/>
    <property type="match status" value="1"/>
</dbReference>
<evidence type="ECO:0000256" key="15">
    <source>
        <dbReference type="ARBA" id="ARBA00044234"/>
    </source>
</evidence>
<evidence type="ECO:0000256" key="16">
    <source>
        <dbReference type="ARBA" id="ARBA00044336"/>
    </source>
</evidence>
<dbReference type="GO" id="GO:0005634">
    <property type="term" value="C:nucleus"/>
    <property type="evidence" value="ECO:0007669"/>
    <property type="project" value="UniProtKB-SubCell"/>
</dbReference>
<dbReference type="InterPro" id="IPR000164">
    <property type="entry name" value="Histone_H3/CENP-A"/>
</dbReference>
<dbReference type="STRING" id="5098.A0A507QZ12"/>